<accession>A0ACB8WJ91</accession>
<organism evidence="1 2">
    <name type="scientific">Scortum barcoo</name>
    <name type="common">barcoo grunter</name>
    <dbReference type="NCBI Taxonomy" id="214431"/>
    <lineage>
        <taxon>Eukaryota</taxon>
        <taxon>Metazoa</taxon>
        <taxon>Chordata</taxon>
        <taxon>Craniata</taxon>
        <taxon>Vertebrata</taxon>
        <taxon>Euteleostomi</taxon>
        <taxon>Actinopterygii</taxon>
        <taxon>Neopterygii</taxon>
        <taxon>Teleostei</taxon>
        <taxon>Neoteleostei</taxon>
        <taxon>Acanthomorphata</taxon>
        <taxon>Eupercaria</taxon>
        <taxon>Centrarchiformes</taxon>
        <taxon>Terapontoidei</taxon>
        <taxon>Terapontidae</taxon>
        <taxon>Scortum</taxon>
    </lineage>
</organism>
<evidence type="ECO:0000313" key="1">
    <source>
        <dbReference type="EMBL" id="KAI3367776.1"/>
    </source>
</evidence>
<reference evidence="1" key="1">
    <citation type="submission" date="2022-04" db="EMBL/GenBank/DDBJ databases">
        <title>Jade perch genome.</title>
        <authorList>
            <person name="Chao B."/>
        </authorList>
    </citation>
    <scope>NUCLEOTIDE SEQUENCE</scope>
    <source>
        <strain evidence="1">CB-2022</strain>
    </source>
</reference>
<comment type="caution">
    <text evidence="1">The sequence shown here is derived from an EMBL/GenBank/DDBJ whole genome shotgun (WGS) entry which is preliminary data.</text>
</comment>
<sequence>MQIAKSDVLGMILECKSGERYPDMISNNDNITDGKSSQTRSKVSVCSGSVCTVGSRNLPLYPLGIVCLGLLNTVLILAAIVIGIYCGKVSEVPVPHEITADALILEVRQLQIMHTEVIKAEEEANLILKKELKSHEQLKLQFEQSKALCDDFQRQLEILQVKRATLQSHTSDILESCGRCPPGWSLFNTSCYFHSPSLYKSWSSSRDDCVRRGADLTVIDTWEEQVLDTTDAQQQKQSLCSAYEIKQPQQNVV</sequence>
<evidence type="ECO:0000313" key="2">
    <source>
        <dbReference type="Proteomes" id="UP000831701"/>
    </source>
</evidence>
<keyword evidence="2" id="KW-1185">Reference proteome</keyword>
<protein>
    <submittedName>
        <fullName evidence="1">Uncharacterized protein</fullName>
    </submittedName>
</protein>
<gene>
    <name evidence="1" type="ORF">L3Q82_026608</name>
</gene>
<dbReference type="EMBL" id="CM041539">
    <property type="protein sequence ID" value="KAI3367776.1"/>
    <property type="molecule type" value="Genomic_DNA"/>
</dbReference>
<proteinExistence type="predicted"/>
<dbReference type="Proteomes" id="UP000831701">
    <property type="component" value="Chromosome 9"/>
</dbReference>
<name>A0ACB8WJ91_9TELE</name>